<feature type="domain" description="NADAR" evidence="3">
    <location>
        <begin position="19"/>
        <end position="162"/>
    </location>
</feature>
<evidence type="ECO:0000313" key="4">
    <source>
        <dbReference type="EMBL" id="TDQ79763.1"/>
    </source>
</evidence>
<reference evidence="4 5" key="1">
    <citation type="submission" date="2019-03" db="EMBL/GenBank/DDBJ databases">
        <title>Genomic Encyclopedia of Archaeal and Bacterial Type Strains, Phase II (KMG-II): from individual species to whole genera.</title>
        <authorList>
            <person name="Goeker M."/>
        </authorList>
    </citation>
    <scope>NUCLEOTIDE SEQUENCE [LARGE SCALE GENOMIC DNA]</scope>
    <source>
        <strain evidence="4 5">DSM 28353</strain>
    </source>
</reference>
<gene>
    <name evidence="4" type="ORF">CLV99_1211</name>
</gene>
<accession>A0A4R6WHT3</accession>
<dbReference type="Proteomes" id="UP000295292">
    <property type="component" value="Unassembled WGS sequence"/>
</dbReference>
<evidence type="ECO:0000259" key="3">
    <source>
        <dbReference type="Pfam" id="PF08719"/>
    </source>
</evidence>
<dbReference type="EMBL" id="SNYV01000011">
    <property type="protein sequence ID" value="TDQ79763.1"/>
    <property type="molecule type" value="Genomic_DNA"/>
</dbReference>
<dbReference type="CDD" id="cd15457">
    <property type="entry name" value="NADAR"/>
    <property type="match status" value="1"/>
</dbReference>
<sequence>MRTDKENMRLYNISEVITFSKTNEGFGELSNMSSSFPLFINDIIIPSSEALYQAMRYSLFPKAQNEIISQASPMTAKMISKKYNHYSRQDWDLIKLKVMRWVMEIKLSQHWNKLAPILEETGNKAIVELSYKDQFWGAKNIGNNQLEGTNALGRLWMDLREKHILTNNKIECVPPLTIAGFRLYDHDIGTVCNEDHFLNNEEDKLYALSV</sequence>
<dbReference type="InterPro" id="IPR012816">
    <property type="entry name" value="NADAR"/>
</dbReference>
<proteinExistence type="predicted"/>
<evidence type="ECO:0000313" key="5">
    <source>
        <dbReference type="Proteomes" id="UP000295292"/>
    </source>
</evidence>
<protein>
    <recommendedName>
        <fullName evidence="3">NADAR domain-containing protein</fullName>
    </recommendedName>
</protein>
<evidence type="ECO:0000256" key="1">
    <source>
        <dbReference type="ARBA" id="ARBA00000022"/>
    </source>
</evidence>
<name>A0A4R6WHT3_9SPHI</name>
<keyword evidence="5" id="KW-1185">Reference proteome</keyword>
<dbReference type="Gene3D" id="1.10.357.40">
    <property type="entry name" value="YbiA-like"/>
    <property type="match status" value="1"/>
</dbReference>
<comment type="catalytic activity">
    <reaction evidence="2">
        <text>2,5-diamino-6-hydroxy-4-(5-phosphoribosylamino)-pyrimidine + H2O = 2,5,6-triamino-4-hydroxypyrimidine + D-ribose 5-phosphate</text>
        <dbReference type="Rhea" id="RHEA:23436"/>
        <dbReference type="ChEBI" id="CHEBI:15377"/>
        <dbReference type="ChEBI" id="CHEBI:58614"/>
        <dbReference type="ChEBI" id="CHEBI:78346"/>
        <dbReference type="ChEBI" id="CHEBI:137796"/>
    </reaction>
</comment>
<dbReference type="Pfam" id="PF08719">
    <property type="entry name" value="NADAR"/>
    <property type="match status" value="1"/>
</dbReference>
<dbReference type="OrthoDB" id="67297at2"/>
<evidence type="ECO:0000256" key="2">
    <source>
        <dbReference type="ARBA" id="ARBA00000751"/>
    </source>
</evidence>
<dbReference type="InterPro" id="IPR037238">
    <property type="entry name" value="YbiA-like_sf"/>
</dbReference>
<comment type="catalytic activity">
    <reaction evidence="1">
        <text>5-amino-6-(5-phospho-D-ribosylamino)uracil + H2O = 5,6-diaminouracil + D-ribose 5-phosphate</text>
        <dbReference type="Rhea" id="RHEA:55020"/>
        <dbReference type="ChEBI" id="CHEBI:15377"/>
        <dbReference type="ChEBI" id="CHEBI:46252"/>
        <dbReference type="ChEBI" id="CHEBI:58453"/>
        <dbReference type="ChEBI" id="CHEBI:78346"/>
    </reaction>
</comment>
<organism evidence="4 5">
    <name type="scientific">Sphingobacterium yanglingense</name>
    <dbReference type="NCBI Taxonomy" id="1437280"/>
    <lineage>
        <taxon>Bacteria</taxon>
        <taxon>Pseudomonadati</taxon>
        <taxon>Bacteroidota</taxon>
        <taxon>Sphingobacteriia</taxon>
        <taxon>Sphingobacteriales</taxon>
        <taxon>Sphingobacteriaceae</taxon>
        <taxon>Sphingobacterium</taxon>
    </lineage>
</organism>
<dbReference type="SUPFAM" id="SSF143990">
    <property type="entry name" value="YbiA-like"/>
    <property type="match status" value="1"/>
</dbReference>
<comment type="caution">
    <text evidence="4">The sequence shown here is derived from an EMBL/GenBank/DDBJ whole genome shotgun (WGS) entry which is preliminary data.</text>
</comment>
<dbReference type="AlphaFoldDB" id="A0A4R6WHT3"/>